<sequence>MKKVIAITCHQVTNPLIHTVNYFSLSGENTILIHVDRKANISDFEFLRKKNVILIEDRSNIKWGGFSQIKSTLSLMKHSKEYEYDYFFLLSGDDIPIKTETQLDTFLSENSGYNFIHYQDERTTYVDPHQRVKYRYTKHFFSRKKDIASRSIRLIHKITKNVLFKNKSYSKNLKNLPPMYKGTNWFGLTANSVEYILEFLSKSPWYTDIFKRSICADEVFFHTILKTSEENKSYANSDFPSNALRYIDWLRGPEYPRVLDSSDTDNIKNSNMFFARKISKDADPEFMMSFIK</sequence>
<reference evidence="15 16" key="1">
    <citation type="submission" date="2019-10" db="EMBL/GenBank/DDBJ databases">
        <title>Pseudomonas dajingensis sp. nov., isolated from the profound head ulcers of farmed Murray cod (Maccullochella peelii peelii).</title>
        <authorList>
            <person name="Liu Y."/>
        </authorList>
    </citation>
    <scope>NUCLEOTIDE SEQUENCE [LARGE SCALE GENOMIC DNA]</scope>
    <source>
        <strain evidence="15 16">MC042</strain>
    </source>
</reference>
<proteinExistence type="predicted"/>
<evidence type="ECO:0000256" key="10">
    <source>
        <dbReference type="ARBA" id="ARBA00023034"/>
    </source>
</evidence>
<evidence type="ECO:0000256" key="9">
    <source>
        <dbReference type="ARBA" id="ARBA00022989"/>
    </source>
</evidence>
<dbReference type="GO" id="GO:0015012">
    <property type="term" value="P:heparan sulfate proteoglycan biosynthetic process"/>
    <property type="evidence" value="ECO:0007669"/>
    <property type="project" value="TreeGrafter"/>
</dbReference>
<evidence type="ECO:0000256" key="12">
    <source>
        <dbReference type="ARBA" id="ARBA00023157"/>
    </source>
</evidence>
<comment type="caution">
    <text evidence="15">The sequence shown here is derived from an EMBL/GenBank/DDBJ whole genome shotgun (WGS) entry which is preliminary data.</text>
</comment>
<dbReference type="InterPro" id="IPR043538">
    <property type="entry name" value="XYLT"/>
</dbReference>
<dbReference type="GO" id="GO:0016020">
    <property type="term" value="C:membrane"/>
    <property type="evidence" value="ECO:0007669"/>
    <property type="project" value="InterPro"/>
</dbReference>
<keyword evidence="9" id="KW-1133">Transmembrane helix</keyword>
<dbReference type="PANTHER" id="PTHR46025:SF3">
    <property type="entry name" value="XYLOSYLTRANSFERASE OXT"/>
    <property type="match status" value="1"/>
</dbReference>
<evidence type="ECO:0000256" key="5">
    <source>
        <dbReference type="ARBA" id="ARBA00022692"/>
    </source>
</evidence>
<evidence type="ECO:0000256" key="13">
    <source>
        <dbReference type="ARBA" id="ARBA00023180"/>
    </source>
</evidence>
<keyword evidence="13" id="KW-0325">Glycoprotein</keyword>
<comment type="subcellular location">
    <subcellularLocation>
        <location evidence="2">Endoplasmic reticulum membrane</location>
        <topology evidence="2">Single-pass type II membrane protein</topology>
    </subcellularLocation>
    <subcellularLocation>
        <location evidence="1">Golgi apparatus membrane</location>
        <topology evidence="1">Single-pass type II membrane protein</topology>
    </subcellularLocation>
</comment>
<dbReference type="Pfam" id="PF02485">
    <property type="entry name" value="Branch"/>
    <property type="match status" value="1"/>
</dbReference>
<evidence type="ECO:0000256" key="8">
    <source>
        <dbReference type="ARBA" id="ARBA00022968"/>
    </source>
</evidence>
<dbReference type="GO" id="GO:0050650">
    <property type="term" value="P:chondroitin sulfate proteoglycan biosynthetic process"/>
    <property type="evidence" value="ECO:0007669"/>
    <property type="project" value="TreeGrafter"/>
</dbReference>
<evidence type="ECO:0000256" key="3">
    <source>
        <dbReference type="ARBA" id="ARBA00022676"/>
    </source>
</evidence>
<evidence type="ECO:0000256" key="2">
    <source>
        <dbReference type="ARBA" id="ARBA00004648"/>
    </source>
</evidence>
<keyword evidence="4" id="KW-0808">Transferase</keyword>
<name>A0A7X1PKX5_9PSED</name>
<keyword evidence="11" id="KW-0472">Membrane</keyword>
<dbReference type="EMBL" id="WHUV01000002">
    <property type="protein sequence ID" value="MQA53652.1"/>
    <property type="molecule type" value="Genomic_DNA"/>
</dbReference>
<evidence type="ECO:0000256" key="4">
    <source>
        <dbReference type="ARBA" id="ARBA00022679"/>
    </source>
</evidence>
<accession>A0A7X1PKX5</accession>
<evidence type="ECO:0000256" key="11">
    <source>
        <dbReference type="ARBA" id="ARBA00023136"/>
    </source>
</evidence>
<organism evidence="15 16">
    <name type="scientific">Pseudomonas piscis</name>
    <dbReference type="NCBI Taxonomy" id="2614538"/>
    <lineage>
        <taxon>Bacteria</taxon>
        <taxon>Pseudomonadati</taxon>
        <taxon>Pseudomonadota</taxon>
        <taxon>Gammaproteobacteria</taxon>
        <taxon>Pseudomonadales</taxon>
        <taxon>Pseudomonadaceae</taxon>
        <taxon>Pseudomonas</taxon>
    </lineage>
</organism>
<evidence type="ECO:0000256" key="6">
    <source>
        <dbReference type="ARBA" id="ARBA00022723"/>
    </source>
</evidence>
<evidence type="ECO:0000256" key="7">
    <source>
        <dbReference type="ARBA" id="ARBA00022824"/>
    </source>
</evidence>
<evidence type="ECO:0000256" key="14">
    <source>
        <dbReference type="ARBA" id="ARBA00042865"/>
    </source>
</evidence>
<dbReference type="RefSeq" id="WP_152897414.1">
    <property type="nucleotide sequence ID" value="NZ_WHUV01000002.1"/>
</dbReference>
<evidence type="ECO:0000313" key="16">
    <source>
        <dbReference type="Proteomes" id="UP000486534"/>
    </source>
</evidence>
<keyword evidence="10" id="KW-0333">Golgi apparatus</keyword>
<keyword evidence="7" id="KW-0256">Endoplasmic reticulum</keyword>
<dbReference type="PANTHER" id="PTHR46025">
    <property type="entry name" value="XYLOSYLTRANSFERASE OXT"/>
    <property type="match status" value="1"/>
</dbReference>
<dbReference type="GO" id="GO:0030158">
    <property type="term" value="F:protein xylosyltransferase activity"/>
    <property type="evidence" value="ECO:0007669"/>
    <property type="project" value="InterPro"/>
</dbReference>
<gene>
    <name evidence="15" type="ORF">GDH07_10045</name>
</gene>
<protein>
    <recommendedName>
        <fullName evidence="14">Peptide O-xylosyltransferase</fullName>
    </recommendedName>
</protein>
<keyword evidence="3" id="KW-0328">Glycosyltransferase</keyword>
<keyword evidence="6" id="KW-0479">Metal-binding</keyword>
<keyword evidence="8" id="KW-0735">Signal-anchor</keyword>
<evidence type="ECO:0000256" key="1">
    <source>
        <dbReference type="ARBA" id="ARBA00004323"/>
    </source>
</evidence>
<dbReference type="InterPro" id="IPR003406">
    <property type="entry name" value="Glyco_trans_14"/>
</dbReference>
<keyword evidence="5" id="KW-0812">Transmembrane</keyword>
<keyword evidence="12" id="KW-1015">Disulfide bond</keyword>
<dbReference type="AlphaFoldDB" id="A0A7X1PKX5"/>
<evidence type="ECO:0000313" key="15">
    <source>
        <dbReference type="EMBL" id="MQA53652.1"/>
    </source>
</evidence>
<dbReference type="Proteomes" id="UP000486534">
    <property type="component" value="Unassembled WGS sequence"/>
</dbReference>
<dbReference type="GO" id="GO:0046872">
    <property type="term" value="F:metal ion binding"/>
    <property type="evidence" value="ECO:0007669"/>
    <property type="project" value="UniProtKB-KW"/>
</dbReference>